<dbReference type="Proteomes" id="UP000694427">
    <property type="component" value="Unplaced"/>
</dbReference>
<dbReference type="PROSITE" id="PS51257">
    <property type="entry name" value="PROKAR_LIPOPROTEIN"/>
    <property type="match status" value="1"/>
</dbReference>
<dbReference type="PROSITE" id="PS50009">
    <property type="entry name" value="RASGEF_CAT"/>
    <property type="match status" value="1"/>
</dbReference>
<dbReference type="InterPro" id="IPR019804">
    <property type="entry name" value="Ras_G-nucl-exch_fac_CS"/>
</dbReference>
<dbReference type="FunFam" id="1.10.840.10:FF:000002">
    <property type="entry name" value="Rap guanine nucleotide exchange factor 4"/>
    <property type="match status" value="1"/>
</dbReference>
<dbReference type="InterPro" id="IPR036390">
    <property type="entry name" value="WH_DNA-bd_sf"/>
</dbReference>
<dbReference type="SMART" id="SM00049">
    <property type="entry name" value="DEP"/>
    <property type="match status" value="1"/>
</dbReference>
<proteinExistence type="predicted"/>
<feature type="domain" description="Ras-GEF" evidence="3">
    <location>
        <begin position="558"/>
        <end position="801"/>
    </location>
</feature>
<dbReference type="PANTHER" id="PTHR23113:SF175">
    <property type="entry name" value="RAP GUANINE NUCLEOTIDE EXCHANGE FACTOR 4"/>
    <property type="match status" value="1"/>
</dbReference>
<accession>A0A8C1MCP7</accession>
<dbReference type="InterPro" id="IPR018490">
    <property type="entry name" value="cNMP-bd_dom_sf"/>
</dbReference>
<feature type="domain" description="Cyclic nucleotide-binding" evidence="4">
    <location>
        <begin position="156"/>
        <end position="257"/>
    </location>
</feature>
<dbReference type="Gene3D" id="3.10.20.90">
    <property type="entry name" value="Phosphatidylinositol 3-kinase Catalytic Subunit, Chain A, domain 1"/>
    <property type="match status" value="1"/>
</dbReference>
<dbReference type="InterPro" id="IPR023578">
    <property type="entry name" value="Ras_GEF_dom_sf"/>
</dbReference>
<dbReference type="Gene3D" id="1.20.870.10">
    <property type="entry name" value="Son of sevenless (SoS) protein Chain: S domain 1"/>
    <property type="match status" value="1"/>
</dbReference>
<dbReference type="InterPro" id="IPR001895">
    <property type="entry name" value="RASGEF_cat_dom"/>
</dbReference>
<dbReference type="InterPro" id="IPR029071">
    <property type="entry name" value="Ubiquitin-like_domsf"/>
</dbReference>
<dbReference type="FunFam" id="2.60.120.10:FF:000015">
    <property type="entry name" value="Rap guanine nucleotide exchange factor 4"/>
    <property type="match status" value="1"/>
</dbReference>
<dbReference type="SMART" id="SM00147">
    <property type="entry name" value="RasGEF"/>
    <property type="match status" value="1"/>
</dbReference>
<dbReference type="InterPro" id="IPR000651">
    <property type="entry name" value="Ras-like_Gua-exchang_fac_N"/>
</dbReference>
<dbReference type="SUPFAM" id="SSF46785">
    <property type="entry name" value="Winged helix' DNA-binding domain"/>
    <property type="match status" value="1"/>
</dbReference>
<dbReference type="InterPro" id="IPR008937">
    <property type="entry name" value="Ras-like_GEF"/>
</dbReference>
<evidence type="ECO:0000313" key="7">
    <source>
        <dbReference type="Proteomes" id="UP000694427"/>
    </source>
</evidence>
<keyword evidence="7" id="KW-1185">Reference proteome</keyword>
<dbReference type="InterPro" id="IPR000595">
    <property type="entry name" value="cNMP-bd_dom"/>
</dbReference>
<dbReference type="InterPro" id="IPR036964">
    <property type="entry name" value="RASGEF_cat_dom_sf"/>
</dbReference>
<feature type="domain" description="DEP" evidence="5">
    <location>
        <begin position="52"/>
        <end position="127"/>
    </location>
</feature>
<name>A0A8C1MCP7_CYPCA</name>
<evidence type="ECO:0000256" key="2">
    <source>
        <dbReference type="PROSITE-ProRule" id="PRU00168"/>
    </source>
</evidence>
<evidence type="ECO:0000259" key="3">
    <source>
        <dbReference type="PROSITE" id="PS50009"/>
    </source>
</evidence>
<dbReference type="Gene3D" id="1.10.10.10">
    <property type="entry name" value="Winged helix-like DNA-binding domain superfamily/Winged helix DNA-binding domain"/>
    <property type="match status" value="1"/>
</dbReference>
<dbReference type="SUPFAM" id="SSF48366">
    <property type="entry name" value="Ras GEF"/>
    <property type="match status" value="1"/>
</dbReference>
<dbReference type="CDD" id="cd00155">
    <property type="entry name" value="RasGEF"/>
    <property type="match status" value="1"/>
</dbReference>
<evidence type="ECO:0000259" key="4">
    <source>
        <dbReference type="PROSITE" id="PS50042"/>
    </source>
</evidence>
<organism evidence="6 7">
    <name type="scientific">Cyprinus carpio</name>
    <name type="common">Common carp</name>
    <dbReference type="NCBI Taxonomy" id="7962"/>
    <lineage>
        <taxon>Eukaryota</taxon>
        <taxon>Metazoa</taxon>
        <taxon>Chordata</taxon>
        <taxon>Craniata</taxon>
        <taxon>Vertebrata</taxon>
        <taxon>Euteleostomi</taxon>
        <taxon>Actinopterygii</taxon>
        <taxon>Neopterygii</taxon>
        <taxon>Teleostei</taxon>
        <taxon>Ostariophysi</taxon>
        <taxon>Cypriniformes</taxon>
        <taxon>Cyprinidae</taxon>
        <taxon>Cyprininae</taxon>
        <taxon>Cyprinus</taxon>
    </lineage>
</organism>
<dbReference type="Pfam" id="PF00618">
    <property type="entry name" value="RasGEF_N"/>
    <property type="match status" value="1"/>
</dbReference>
<dbReference type="InterPro" id="IPR014710">
    <property type="entry name" value="RmlC-like_jellyroll"/>
</dbReference>
<dbReference type="Gene3D" id="1.10.8.1240">
    <property type="match status" value="1"/>
</dbReference>
<dbReference type="Gene3D" id="1.10.840.10">
    <property type="entry name" value="Ras guanine-nucleotide exchange factors catalytic domain"/>
    <property type="match status" value="1"/>
</dbReference>
<dbReference type="SUPFAM" id="SSF51206">
    <property type="entry name" value="cAMP-binding domain-like"/>
    <property type="match status" value="1"/>
</dbReference>
<dbReference type="PROSITE" id="PS50042">
    <property type="entry name" value="CNMP_BINDING_3"/>
    <property type="match status" value="1"/>
</dbReference>
<dbReference type="Pfam" id="PF00027">
    <property type="entry name" value="cNMP_binding"/>
    <property type="match status" value="1"/>
</dbReference>
<dbReference type="Pfam" id="PF00617">
    <property type="entry name" value="RasGEF"/>
    <property type="match status" value="1"/>
</dbReference>
<dbReference type="CDD" id="cd00038">
    <property type="entry name" value="CAP_ED"/>
    <property type="match status" value="1"/>
</dbReference>
<dbReference type="PROSITE" id="PS50186">
    <property type="entry name" value="DEP"/>
    <property type="match status" value="1"/>
</dbReference>
<dbReference type="InterPro" id="IPR000591">
    <property type="entry name" value="DEP_dom"/>
</dbReference>
<dbReference type="Gene3D" id="2.60.120.10">
    <property type="entry name" value="Jelly Rolls"/>
    <property type="match status" value="1"/>
</dbReference>
<dbReference type="GO" id="GO:0007265">
    <property type="term" value="P:Ras protein signal transduction"/>
    <property type="evidence" value="ECO:0007669"/>
    <property type="project" value="TreeGrafter"/>
</dbReference>
<protein>
    <submittedName>
        <fullName evidence="6">Rap guanine nucleotide exchange factor (GEF) 4</fullName>
    </submittedName>
</protein>
<dbReference type="PROSITE" id="PS00720">
    <property type="entry name" value="RASGEF"/>
    <property type="match status" value="1"/>
</dbReference>
<dbReference type="PRINTS" id="PR00103">
    <property type="entry name" value="CAMPKINASE"/>
</dbReference>
<reference evidence="6" key="1">
    <citation type="submission" date="2025-08" db="UniProtKB">
        <authorList>
            <consortium name="Ensembl"/>
        </authorList>
    </citation>
    <scope>IDENTIFICATION</scope>
</reference>
<dbReference type="AlphaFoldDB" id="A0A8C1MCP7"/>
<dbReference type="Pfam" id="PF00610">
    <property type="entry name" value="DEP"/>
    <property type="match status" value="1"/>
</dbReference>
<dbReference type="GO" id="GO:0005085">
    <property type="term" value="F:guanyl-nucleotide exchange factor activity"/>
    <property type="evidence" value="ECO:0007669"/>
    <property type="project" value="UniProtKB-KW"/>
</dbReference>
<keyword evidence="1 2" id="KW-0344">Guanine-nucleotide releasing factor</keyword>
<reference evidence="6" key="2">
    <citation type="submission" date="2025-09" db="UniProtKB">
        <authorList>
            <consortium name="Ensembl"/>
        </authorList>
    </citation>
    <scope>IDENTIFICATION</scope>
</reference>
<sequence length="803" mass="91596">MLLSLRQLSVTVMSTSCVVCRVVYACLSLFVSQVPSEKILRAGKVLRNNILSRAPHMIRDRKYHLKTYRQCCMGTELVDWLMQHTSCVHSRVQAVGMWQVLLEEGVLNHGECDRTFSNVRISFKVMTVLPALLCRPGQRTVDDLEIIYEELLHIKALSHLSTTVKRELAGVLIFESHAKAGTVLFNQGEEGTSWYIILKGSVNVVIYGKGVVCTLHEGDDFGKLALVNDAPRAASIVLREDNCHFLRVDKEDFNRILRDVEANTVRLKEHEEDVLVLEKTNNRSSGSSPLNPVHLFFRYTVMSGTPEKILEHLLETLKLDSQFTESDPALDDFLLMHCVFVPNSQLCPLLMLSFTYHAQPSQGSEQERVEYALNNKRRVILLLRQFSTGNDRLQKKQPIRSTDESESVSDIIIDLFILSGIKNVRERSIIEQKNVPMSVFFSNVCVCVCVCVCVEVLFKVYCSDHTYSTIRVPVAASVREVIAAVTDKLGSGDDLLLIHLNSAGDKELLKPSDVSIFSSLSINGRLFVCPRDQIDSLTPLPEQEGPSAGSMSTFELMSSKDLAHQMTLYDWELFDCVHEHELIYHTFGRQHFKKTTANLDLFLRRFNEVQLWVVTEVCLCPTLSKRVQLLKKFIKIAAHCKEFRNLNSFFAIIMGLGNPAVCRLSQTWEKLPSKFKKSYGEFENLMDPSRNHRAYRLTMAKLEPPIIPFMPLLIKDMTFTHEGNKTFTDRLVNFEKMRMIASTVRIMRYCRSHSLDFITVDQEAPQATGKSHQDVRSYVRHISVIDNQRTLSQLSHRLEPRRT</sequence>
<dbReference type="GO" id="GO:0005886">
    <property type="term" value="C:plasma membrane"/>
    <property type="evidence" value="ECO:0007669"/>
    <property type="project" value="TreeGrafter"/>
</dbReference>
<dbReference type="PANTHER" id="PTHR23113">
    <property type="entry name" value="GUANINE NUCLEOTIDE EXCHANGE FACTOR"/>
    <property type="match status" value="1"/>
</dbReference>
<evidence type="ECO:0000259" key="5">
    <source>
        <dbReference type="PROSITE" id="PS50186"/>
    </source>
</evidence>
<dbReference type="SUPFAM" id="SSF54236">
    <property type="entry name" value="Ubiquitin-like"/>
    <property type="match status" value="1"/>
</dbReference>
<evidence type="ECO:0000256" key="1">
    <source>
        <dbReference type="ARBA" id="ARBA00022658"/>
    </source>
</evidence>
<dbReference type="InterPro" id="IPR036388">
    <property type="entry name" value="WH-like_DNA-bd_sf"/>
</dbReference>
<dbReference type="Ensembl" id="ENSCCRT00010082399.1">
    <property type="protein sequence ID" value="ENSCCRP00010074351.1"/>
    <property type="gene ID" value="ENSCCRG00010031868.1"/>
</dbReference>
<dbReference type="SMART" id="SM00100">
    <property type="entry name" value="cNMP"/>
    <property type="match status" value="1"/>
</dbReference>
<evidence type="ECO:0000313" key="6">
    <source>
        <dbReference type="Ensembl" id="ENSCCRP00010074351.1"/>
    </source>
</evidence>